<name>A0A6M3ZEI5_BACSU</name>
<reference evidence="2" key="1">
    <citation type="submission" date="2020-04" db="EMBL/GenBank/DDBJ databases">
        <title>Phage recombination drives evolution of spore-forming Bacilli.</title>
        <authorList>
            <person name="Dragos A."/>
            <person name="Kovacs A.T."/>
        </authorList>
    </citation>
    <scope>NUCLEOTIDE SEQUENCE</scope>
    <source>
        <strain evidence="2">168</strain>
    </source>
</reference>
<dbReference type="Gene3D" id="1.10.260.40">
    <property type="entry name" value="lambda repressor-like DNA-binding domains"/>
    <property type="match status" value="1"/>
</dbReference>
<accession>A0A6M3ZEI5</accession>
<organism evidence="2">
    <name type="scientific">Bacillus subtilis (strain 168)</name>
    <dbReference type="NCBI Taxonomy" id="224308"/>
    <lineage>
        <taxon>Bacteria</taxon>
        <taxon>Bacillati</taxon>
        <taxon>Bacillota</taxon>
        <taxon>Bacilli</taxon>
        <taxon>Bacillales</taxon>
        <taxon>Bacillaceae</taxon>
        <taxon>Bacillus</taxon>
    </lineage>
</organism>
<dbReference type="SMR" id="A0A6M3ZEI5"/>
<dbReference type="PROSITE" id="PS50943">
    <property type="entry name" value="HTH_CROC1"/>
    <property type="match status" value="1"/>
</dbReference>
<evidence type="ECO:0000313" key="2">
    <source>
        <dbReference type="EMBL" id="QJP89355.1"/>
    </source>
</evidence>
<evidence type="ECO:0000259" key="1">
    <source>
        <dbReference type="PROSITE" id="PS50943"/>
    </source>
</evidence>
<dbReference type="OrthoDB" id="1859224at2"/>
<sequence length="76" mass="8829">MMRKWLKKNRLEKGFTQEEVAKAAQIGRAYYTMIENGTRKPSVIVSKKIGEKLGFDWTIFFEDVCNETKHNSKDSA</sequence>
<proteinExistence type="predicted"/>
<dbReference type="SUPFAM" id="SSF47413">
    <property type="entry name" value="lambda repressor-like DNA-binding domains"/>
    <property type="match status" value="1"/>
</dbReference>
<dbReference type="GO" id="GO:0003677">
    <property type="term" value="F:DNA binding"/>
    <property type="evidence" value="ECO:0007669"/>
    <property type="project" value="InterPro"/>
</dbReference>
<dbReference type="InterPro" id="IPR010982">
    <property type="entry name" value="Lambda_DNA-bd_dom_sf"/>
</dbReference>
<dbReference type="SMART" id="SM00530">
    <property type="entry name" value="HTH_XRE"/>
    <property type="match status" value="1"/>
</dbReference>
<dbReference type="AlphaFoldDB" id="A0A6M3ZEI5"/>
<dbReference type="EMBL" id="CP052842">
    <property type="protein sequence ID" value="QJP89355.1"/>
    <property type="molecule type" value="Genomic_DNA"/>
</dbReference>
<protein>
    <submittedName>
        <fullName evidence="2">Helix-turn-helix transcriptional regulator</fullName>
    </submittedName>
</protein>
<feature type="domain" description="HTH cro/C1-type" evidence="1">
    <location>
        <begin position="6"/>
        <end position="60"/>
    </location>
</feature>
<dbReference type="CDD" id="cd00093">
    <property type="entry name" value="HTH_XRE"/>
    <property type="match status" value="1"/>
</dbReference>
<dbReference type="KEGG" id="bsu:BSU26340"/>
<gene>
    <name evidence="2" type="ORF">HIR78_15505</name>
</gene>
<dbReference type="InterPro" id="IPR001387">
    <property type="entry name" value="Cro/C1-type_HTH"/>
</dbReference>
<dbReference type="RefSeq" id="WP_004398958.1">
    <property type="nucleotide sequence ID" value="NC_000964.3"/>
</dbReference>
<dbReference type="Pfam" id="PF01381">
    <property type="entry name" value="HTH_3"/>
    <property type="match status" value="1"/>
</dbReference>